<evidence type="ECO:0000313" key="2">
    <source>
        <dbReference type="Proteomes" id="UP000499080"/>
    </source>
</evidence>
<sequence length="99" mass="11148">MATLQFGCLLIGHEYPDTDWLKQSRKNDMPDSVCCAPVLCAVRFLLDAPGRNTALQDGDHSVPDEERAILHTLHHSLRWVIHRYSKRLLSGALVRGISL</sequence>
<name>A0A4Y2RH82_ARAVE</name>
<dbReference type="Proteomes" id="UP000499080">
    <property type="component" value="Unassembled WGS sequence"/>
</dbReference>
<dbReference type="AlphaFoldDB" id="A0A4Y2RH82"/>
<gene>
    <name evidence="1" type="ORF">AVEN_268120_1</name>
</gene>
<keyword evidence="2" id="KW-1185">Reference proteome</keyword>
<protein>
    <submittedName>
        <fullName evidence="1">Uncharacterized protein</fullName>
    </submittedName>
</protein>
<evidence type="ECO:0000313" key="1">
    <source>
        <dbReference type="EMBL" id="GBN74609.1"/>
    </source>
</evidence>
<comment type="caution">
    <text evidence="1">The sequence shown here is derived from an EMBL/GenBank/DDBJ whole genome shotgun (WGS) entry which is preliminary data.</text>
</comment>
<proteinExistence type="predicted"/>
<accession>A0A4Y2RH82</accession>
<organism evidence="1 2">
    <name type="scientific">Araneus ventricosus</name>
    <name type="common">Orbweaver spider</name>
    <name type="synonym">Epeira ventricosa</name>
    <dbReference type="NCBI Taxonomy" id="182803"/>
    <lineage>
        <taxon>Eukaryota</taxon>
        <taxon>Metazoa</taxon>
        <taxon>Ecdysozoa</taxon>
        <taxon>Arthropoda</taxon>
        <taxon>Chelicerata</taxon>
        <taxon>Arachnida</taxon>
        <taxon>Araneae</taxon>
        <taxon>Araneomorphae</taxon>
        <taxon>Entelegynae</taxon>
        <taxon>Araneoidea</taxon>
        <taxon>Araneidae</taxon>
        <taxon>Araneus</taxon>
    </lineage>
</organism>
<reference evidence="1 2" key="1">
    <citation type="journal article" date="2019" name="Sci. Rep.">
        <title>Orb-weaving spider Araneus ventricosus genome elucidates the spidroin gene catalogue.</title>
        <authorList>
            <person name="Kono N."/>
            <person name="Nakamura H."/>
            <person name="Ohtoshi R."/>
            <person name="Moran D.A.P."/>
            <person name="Shinohara A."/>
            <person name="Yoshida Y."/>
            <person name="Fujiwara M."/>
            <person name="Mori M."/>
            <person name="Tomita M."/>
            <person name="Arakawa K."/>
        </authorList>
    </citation>
    <scope>NUCLEOTIDE SEQUENCE [LARGE SCALE GENOMIC DNA]</scope>
</reference>
<dbReference type="EMBL" id="BGPR01016940">
    <property type="protein sequence ID" value="GBN74609.1"/>
    <property type="molecule type" value="Genomic_DNA"/>
</dbReference>